<protein>
    <recommendedName>
        <fullName evidence="2">DUF4232 domain-containing protein</fullName>
    </recommendedName>
</protein>
<feature type="signal peptide" evidence="1">
    <location>
        <begin position="1"/>
        <end position="23"/>
    </location>
</feature>
<sequence>MHRSRGRALPAVLALAATSIFVAGCGAGPGGGGTATAVAAPATSVAARCRTAQLALSSVDRQGTAGSDYERLVLTNIGHSPCVVRGFPGVSFVDAAGRQVGAAAEHTGPAGAPVRLVPGGAATAVLRILHLGVAESCTPPSGTAPVAALRVYPPGNTEALRLSGPDTQACRDPAVRQLTVAAFTA</sequence>
<accession>Q2J8N7</accession>
<evidence type="ECO:0000259" key="2">
    <source>
        <dbReference type="Pfam" id="PF14016"/>
    </source>
</evidence>
<dbReference type="Pfam" id="PF14016">
    <property type="entry name" value="DUF4232"/>
    <property type="match status" value="1"/>
</dbReference>
<evidence type="ECO:0000313" key="4">
    <source>
        <dbReference type="Proteomes" id="UP000001937"/>
    </source>
</evidence>
<dbReference type="Proteomes" id="UP000001937">
    <property type="component" value="Chromosome"/>
</dbReference>
<dbReference type="AlphaFoldDB" id="Q2J8N7"/>
<organism evidence="3 4">
    <name type="scientific">Frankia casuarinae (strain DSM 45818 / CECT 9043 / HFP020203 / CcI3)</name>
    <dbReference type="NCBI Taxonomy" id="106370"/>
    <lineage>
        <taxon>Bacteria</taxon>
        <taxon>Bacillati</taxon>
        <taxon>Actinomycetota</taxon>
        <taxon>Actinomycetes</taxon>
        <taxon>Frankiales</taxon>
        <taxon>Frankiaceae</taxon>
        <taxon>Frankia</taxon>
    </lineage>
</organism>
<gene>
    <name evidence="3" type="ordered locus">Francci3_2998</name>
</gene>
<dbReference type="eggNOG" id="ENOG50330G5">
    <property type="taxonomic scope" value="Bacteria"/>
</dbReference>
<dbReference type="KEGG" id="fra:Francci3_2998"/>
<dbReference type="STRING" id="106370.Francci3_2998"/>
<accession>A0A1X1PYI4</accession>
<evidence type="ECO:0000256" key="1">
    <source>
        <dbReference type="SAM" id="SignalP"/>
    </source>
</evidence>
<dbReference type="HOGENOM" id="CLU_079632_3_1_11"/>
<feature type="domain" description="DUF4232" evidence="2">
    <location>
        <begin position="49"/>
        <end position="183"/>
    </location>
</feature>
<dbReference type="RefSeq" id="WP_011437383.1">
    <property type="nucleotide sequence ID" value="NC_007777.1"/>
</dbReference>
<dbReference type="EMBL" id="CP000249">
    <property type="protein sequence ID" value="ABD12355.1"/>
    <property type="molecule type" value="Genomic_DNA"/>
</dbReference>
<feature type="chain" id="PRO_5041198883" description="DUF4232 domain-containing protein" evidence="1">
    <location>
        <begin position="24"/>
        <end position="185"/>
    </location>
</feature>
<reference evidence="3 4" key="1">
    <citation type="journal article" date="2007" name="Genome Res.">
        <title>Genome characteristics of facultatively symbiotic Frankia sp. strains reflect host range and host plant biogeography.</title>
        <authorList>
            <person name="Normand P."/>
            <person name="Lapierre P."/>
            <person name="Tisa L.S."/>
            <person name="Gogarten J.P."/>
            <person name="Alloisio N."/>
            <person name="Bagnarol E."/>
            <person name="Bassi C.A."/>
            <person name="Berry A.M."/>
            <person name="Bickhart D.M."/>
            <person name="Choisne N."/>
            <person name="Couloux A."/>
            <person name="Cournoyer B."/>
            <person name="Cruveiller S."/>
            <person name="Daubin V."/>
            <person name="Demange N."/>
            <person name="Francino M.P."/>
            <person name="Goltsman E."/>
            <person name="Huang Y."/>
            <person name="Kopp O.R."/>
            <person name="Labarre L."/>
            <person name="Lapidus A."/>
            <person name="Lavire C."/>
            <person name="Marechal J."/>
            <person name="Martinez M."/>
            <person name="Mastronunzio J.E."/>
            <person name="Mullin B.C."/>
            <person name="Niemann J."/>
            <person name="Pujic P."/>
            <person name="Rawnsley T."/>
            <person name="Rouy Z."/>
            <person name="Schenowitz C."/>
            <person name="Sellstedt A."/>
            <person name="Tavares F."/>
            <person name="Tomkins J.P."/>
            <person name="Vallenet D."/>
            <person name="Valverde C."/>
            <person name="Wall L.G."/>
            <person name="Wang Y."/>
            <person name="Medigue C."/>
            <person name="Benson D.R."/>
        </authorList>
    </citation>
    <scope>NUCLEOTIDE SEQUENCE [LARGE SCALE GENOMIC DNA]</scope>
    <source>
        <strain evidence="4">DSM 45818 / CECT 9043 / CcI3</strain>
    </source>
</reference>
<name>Q2J8N7_FRACC</name>
<dbReference type="PROSITE" id="PS51257">
    <property type="entry name" value="PROKAR_LIPOPROTEIN"/>
    <property type="match status" value="1"/>
</dbReference>
<dbReference type="InterPro" id="IPR025326">
    <property type="entry name" value="DUF4232"/>
</dbReference>
<proteinExistence type="predicted"/>
<keyword evidence="4" id="KW-1185">Reference proteome</keyword>
<keyword evidence="1" id="KW-0732">Signal</keyword>
<evidence type="ECO:0000313" key="3">
    <source>
        <dbReference type="EMBL" id="ABD12355.1"/>
    </source>
</evidence>
<dbReference type="OrthoDB" id="3268346at2"/>